<comment type="caution">
    <text evidence="2">The sequence shown here is derived from an EMBL/GenBank/DDBJ whole genome shotgun (WGS) entry which is preliminary data.</text>
</comment>
<proteinExistence type="predicted"/>
<name>A0ABY1AAF0_9LACO</name>
<reference evidence="2 3" key="1">
    <citation type="submission" date="2016-10" db="EMBL/GenBank/DDBJ databases">
        <authorList>
            <person name="Varghese N."/>
            <person name="Submissions S."/>
        </authorList>
    </citation>
    <scope>NUCLEOTIDE SEQUENCE [LARGE SCALE GENOMIC DNA]</scope>
    <source>
        <strain evidence="2 3">WC1T17</strain>
    </source>
</reference>
<feature type="chain" id="PRO_5047349901" description="Lactococcin 972 family bacteriocin" evidence="1">
    <location>
        <begin position="24"/>
        <end position="105"/>
    </location>
</feature>
<gene>
    <name evidence="2" type="ORF">SAMN05216431_103160</name>
</gene>
<evidence type="ECO:0000313" key="2">
    <source>
        <dbReference type="EMBL" id="SEM50330.1"/>
    </source>
</evidence>
<evidence type="ECO:0000313" key="3">
    <source>
        <dbReference type="Proteomes" id="UP000182089"/>
    </source>
</evidence>
<dbReference type="PROSITE" id="PS51257">
    <property type="entry name" value="PROKAR_LIPOPROTEIN"/>
    <property type="match status" value="1"/>
</dbReference>
<organism evidence="2 3">
    <name type="scientific">Ligilactobacillus ruminis</name>
    <dbReference type="NCBI Taxonomy" id="1623"/>
    <lineage>
        <taxon>Bacteria</taxon>
        <taxon>Bacillati</taxon>
        <taxon>Bacillota</taxon>
        <taxon>Bacilli</taxon>
        <taxon>Lactobacillales</taxon>
        <taxon>Lactobacillaceae</taxon>
        <taxon>Ligilactobacillus</taxon>
    </lineage>
</organism>
<dbReference type="EMBL" id="FOCC01000003">
    <property type="protein sequence ID" value="SEM50330.1"/>
    <property type="molecule type" value="Genomic_DNA"/>
</dbReference>
<keyword evidence="1" id="KW-0732">Signal</keyword>
<sequence>MKKYKLAIISAAFLTLSSSVACAATFGNKYSGASSVETMQVRYTGFAWNYKKSRYKSTYFKYVRGSRTLLYRSVSNGKVTGSVWDDMRWGNKYTTRFYWGHGALK</sequence>
<evidence type="ECO:0000256" key="1">
    <source>
        <dbReference type="SAM" id="SignalP"/>
    </source>
</evidence>
<accession>A0ABY1AAF0</accession>
<protein>
    <recommendedName>
        <fullName evidence="4">Lactococcin 972 family bacteriocin</fullName>
    </recommendedName>
</protein>
<feature type="signal peptide" evidence="1">
    <location>
        <begin position="1"/>
        <end position="23"/>
    </location>
</feature>
<dbReference type="Proteomes" id="UP000182089">
    <property type="component" value="Unassembled WGS sequence"/>
</dbReference>
<evidence type="ECO:0008006" key="4">
    <source>
        <dbReference type="Google" id="ProtNLM"/>
    </source>
</evidence>